<evidence type="ECO:0000313" key="2">
    <source>
        <dbReference type="EMBL" id="SIQ89241.1"/>
    </source>
</evidence>
<evidence type="ECO:0000313" key="3">
    <source>
        <dbReference type="Proteomes" id="UP000186385"/>
    </source>
</evidence>
<evidence type="ECO:0000313" key="4">
    <source>
        <dbReference type="Proteomes" id="UP000215545"/>
    </source>
</evidence>
<dbReference type="Proteomes" id="UP000186385">
    <property type="component" value="Unassembled WGS sequence"/>
</dbReference>
<dbReference type="OrthoDB" id="1495692at2"/>
<dbReference type="STRING" id="1017273.SAMN05443094_104160"/>
<dbReference type="Gene3D" id="1.10.287.1080">
    <property type="entry name" value="MazG-like"/>
    <property type="match status" value="1"/>
</dbReference>
<accession>A0A1N6WGQ5</accession>
<dbReference type="Proteomes" id="UP000215545">
    <property type="component" value="Unassembled WGS sequence"/>
</dbReference>
<gene>
    <name evidence="1" type="ORF">B1B05_10000</name>
    <name evidence="2" type="ORF">SAMN05443094_104160</name>
</gene>
<organism evidence="2 3">
    <name type="scientific">Domibacillus enclensis</name>
    <dbReference type="NCBI Taxonomy" id="1017273"/>
    <lineage>
        <taxon>Bacteria</taxon>
        <taxon>Bacillati</taxon>
        <taxon>Bacillota</taxon>
        <taxon>Bacilli</taxon>
        <taxon>Bacillales</taxon>
        <taxon>Bacillaceae</taxon>
        <taxon>Domibacillus</taxon>
    </lineage>
</organism>
<dbReference type="AlphaFoldDB" id="A0A1N6WGQ5"/>
<proteinExistence type="predicted"/>
<dbReference type="EMBL" id="FTLX01000004">
    <property type="protein sequence ID" value="SIQ89241.1"/>
    <property type="molecule type" value="Genomic_DNA"/>
</dbReference>
<protein>
    <submittedName>
        <fullName evidence="2">Uncharacterized protein</fullName>
    </submittedName>
</protein>
<dbReference type="RefSeq" id="WP_045850539.1">
    <property type="nucleotide sequence ID" value="NZ_FTLX01000004.1"/>
</dbReference>
<name>A0A1N6WGQ5_9BACI</name>
<dbReference type="EMBL" id="MWSK01000004">
    <property type="protein sequence ID" value="OXS77928.1"/>
    <property type="molecule type" value="Genomic_DNA"/>
</dbReference>
<reference evidence="2 3" key="1">
    <citation type="submission" date="2017-01" db="EMBL/GenBank/DDBJ databases">
        <authorList>
            <person name="Mah S.A."/>
            <person name="Swanson W.J."/>
            <person name="Moy G.W."/>
            <person name="Vacquier V.D."/>
        </authorList>
    </citation>
    <scope>NUCLEOTIDE SEQUENCE [LARGE SCALE GENOMIC DNA]</scope>
    <source>
        <strain evidence="2 3">NIO-1016</strain>
    </source>
</reference>
<evidence type="ECO:0000313" key="1">
    <source>
        <dbReference type="EMBL" id="OXS77928.1"/>
    </source>
</evidence>
<reference evidence="4" key="2">
    <citation type="submission" date="2017-03" db="EMBL/GenBank/DDBJ databases">
        <title>Bacillus sp. V-88(T) DSM27956, whole genome shotgun sequencing project.</title>
        <authorList>
            <person name="Dastager S.G."/>
            <person name="Neurgaonkar P.S."/>
            <person name="Dharne M.S."/>
        </authorList>
    </citation>
    <scope>NUCLEOTIDE SEQUENCE [LARGE SCALE GENOMIC DNA]</scope>
    <source>
        <strain evidence="4">DSM 25145</strain>
    </source>
</reference>
<sequence length="101" mass="11796">MEKQRHDAQLAAFVSVMKERDRQHELWGEQQHSLSEWHTLLSEEVGELAQAINETVLVNRTKEKDKGGYDNMRAEAVQVAALAVQFVEYLDRHYKQEEKQS</sequence>
<keyword evidence="4" id="KW-1185">Reference proteome</keyword>
<reference evidence="1" key="3">
    <citation type="submission" date="2017-03" db="EMBL/GenBank/DDBJ databases">
        <authorList>
            <person name="Dastager S.G."/>
            <person name="Neurgaonkar P.S."/>
            <person name="Dharne M.S."/>
        </authorList>
    </citation>
    <scope>NUCLEOTIDE SEQUENCE</scope>
    <source>
        <strain evidence="1">DSM 25145</strain>
    </source>
</reference>